<feature type="transmembrane region" description="Helical" evidence="7">
    <location>
        <begin position="153"/>
        <end position="171"/>
    </location>
</feature>
<keyword evidence="3 7" id="KW-1003">Cell membrane</keyword>
<proteinExistence type="inferred from homology"/>
<organism evidence="9 10">
    <name type="scientific">Microvirga vignae</name>
    <dbReference type="NCBI Taxonomy" id="1225564"/>
    <lineage>
        <taxon>Bacteria</taxon>
        <taxon>Pseudomonadati</taxon>
        <taxon>Pseudomonadota</taxon>
        <taxon>Alphaproteobacteria</taxon>
        <taxon>Hyphomicrobiales</taxon>
        <taxon>Methylobacteriaceae</taxon>
        <taxon>Microvirga</taxon>
    </lineage>
</organism>
<comment type="caution">
    <text evidence="9">The sequence shown here is derived from an EMBL/GenBank/DDBJ whole genome shotgun (WGS) entry which is preliminary data.</text>
</comment>
<dbReference type="Proteomes" id="UP000035489">
    <property type="component" value="Unassembled WGS sequence"/>
</dbReference>
<evidence type="ECO:0000256" key="6">
    <source>
        <dbReference type="ARBA" id="ARBA00023136"/>
    </source>
</evidence>
<sequence length="172" mass="18393">MDLNAFTAILLNFIQAHLAWAPFVVGALAFAESLAFLSFLVPSTILLLGIGALVGASGLEFWPIWLGAAVGAILGDWVSYAIGSRFKHAALRVWPLSRHPSLAVRGERFFSRWGAWGVFLGRFIGPMRAVVPLTAGIFAMPLLLFQMANIASALVWAFVVLAPGTGLTALAK</sequence>
<evidence type="ECO:0000256" key="4">
    <source>
        <dbReference type="ARBA" id="ARBA00022692"/>
    </source>
</evidence>
<feature type="transmembrane region" description="Helical" evidence="7">
    <location>
        <begin position="36"/>
        <end position="56"/>
    </location>
</feature>
<comment type="similarity">
    <text evidence="2 7">Belongs to the DedA family.</text>
</comment>
<dbReference type="GO" id="GO:0005886">
    <property type="term" value="C:plasma membrane"/>
    <property type="evidence" value="ECO:0007669"/>
    <property type="project" value="UniProtKB-SubCell"/>
</dbReference>
<keyword evidence="5 7" id="KW-1133">Transmembrane helix</keyword>
<keyword evidence="6 7" id="KW-0472">Membrane</keyword>
<evidence type="ECO:0000256" key="3">
    <source>
        <dbReference type="ARBA" id="ARBA00022475"/>
    </source>
</evidence>
<feature type="domain" description="VTT" evidence="8">
    <location>
        <begin position="41"/>
        <end position="164"/>
    </location>
</feature>
<evidence type="ECO:0000256" key="7">
    <source>
        <dbReference type="RuleBase" id="RU367016"/>
    </source>
</evidence>
<evidence type="ECO:0000259" key="8">
    <source>
        <dbReference type="Pfam" id="PF09335"/>
    </source>
</evidence>
<dbReference type="STRING" id="1225564.AA309_31385"/>
<dbReference type="InterPro" id="IPR032818">
    <property type="entry name" value="DedA-like"/>
</dbReference>
<dbReference type="AlphaFoldDB" id="A0A0H1R2N0"/>
<dbReference type="OrthoDB" id="9801622at2"/>
<dbReference type="InterPro" id="IPR032816">
    <property type="entry name" value="VTT_dom"/>
</dbReference>
<evidence type="ECO:0000256" key="1">
    <source>
        <dbReference type="ARBA" id="ARBA00004651"/>
    </source>
</evidence>
<name>A0A0H1R2N0_9HYPH</name>
<reference evidence="9 10" key="1">
    <citation type="submission" date="2015-05" db="EMBL/GenBank/DDBJ databases">
        <title>Draft genome sequence of Microvirga vignae strain BR3299, a novel nitrogen fixing bacteria isolated from Brazil semi-aired region.</title>
        <authorList>
            <person name="Zilli J.E."/>
            <person name="Passos S.R."/>
            <person name="Leite J."/>
            <person name="Baldani J.I."/>
            <person name="Xavier G.R."/>
            <person name="Rumjaneck N.G."/>
            <person name="Simoes-Araujo J.L."/>
        </authorList>
    </citation>
    <scope>NUCLEOTIDE SEQUENCE [LARGE SCALE GENOMIC DNA]</scope>
    <source>
        <strain evidence="9 10">BR3299</strain>
    </source>
</reference>
<gene>
    <name evidence="9" type="ORF">AA309_31385</name>
</gene>
<evidence type="ECO:0000313" key="10">
    <source>
        <dbReference type="Proteomes" id="UP000035489"/>
    </source>
</evidence>
<dbReference type="Pfam" id="PF09335">
    <property type="entry name" value="VTT_dom"/>
    <property type="match status" value="1"/>
</dbReference>
<feature type="transmembrane region" description="Helical" evidence="7">
    <location>
        <begin position="6"/>
        <end position="29"/>
    </location>
</feature>
<keyword evidence="4 7" id="KW-0812">Transmembrane</keyword>
<evidence type="ECO:0000256" key="5">
    <source>
        <dbReference type="ARBA" id="ARBA00022989"/>
    </source>
</evidence>
<accession>A0A0H1R2N0</accession>
<dbReference type="PANTHER" id="PTHR30353">
    <property type="entry name" value="INNER MEMBRANE PROTEIN DEDA-RELATED"/>
    <property type="match status" value="1"/>
</dbReference>
<evidence type="ECO:0000313" key="9">
    <source>
        <dbReference type="EMBL" id="KLK89450.1"/>
    </source>
</evidence>
<feature type="transmembrane region" description="Helical" evidence="7">
    <location>
        <begin position="62"/>
        <end position="82"/>
    </location>
</feature>
<keyword evidence="10" id="KW-1185">Reference proteome</keyword>
<protein>
    <submittedName>
        <fullName evidence="9">Cytochrome O ubiquinol oxidase</fullName>
    </submittedName>
</protein>
<feature type="transmembrane region" description="Helical" evidence="7">
    <location>
        <begin position="129"/>
        <end position="147"/>
    </location>
</feature>
<dbReference type="PATRIC" id="fig|1225564.3.peg.1411"/>
<dbReference type="EMBL" id="LCYG01000156">
    <property type="protein sequence ID" value="KLK89450.1"/>
    <property type="molecule type" value="Genomic_DNA"/>
</dbReference>
<evidence type="ECO:0000256" key="2">
    <source>
        <dbReference type="ARBA" id="ARBA00010792"/>
    </source>
</evidence>
<dbReference type="RefSeq" id="WP_047192953.1">
    <property type="nucleotide sequence ID" value="NZ_LCYG01000156.1"/>
</dbReference>
<dbReference type="PANTHER" id="PTHR30353:SF15">
    <property type="entry name" value="INNER MEMBRANE PROTEIN YABI"/>
    <property type="match status" value="1"/>
</dbReference>
<comment type="subcellular location">
    <subcellularLocation>
        <location evidence="1 7">Cell membrane</location>
        <topology evidence="1 7">Multi-pass membrane protein</topology>
    </subcellularLocation>
</comment>